<protein>
    <submittedName>
        <fullName evidence="2">NADPH-dependent glutamate synthase beta chain</fullName>
    </submittedName>
</protein>
<dbReference type="EMBL" id="FZNT01000001">
    <property type="protein sequence ID" value="SNR30551.1"/>
    <property type="molecule type" value="Genomic_DNA"/>
</dbReference>
<dbReference type="OrthoDB" id="5288829at2"/>
<dbReference type="InterPro" id="IPR036188">
    <property type="entry name" value="FAD/NAD-bd_sf"/>
</dbReference>
<evidence type="ECO:0000313" key="2">
    <source>
        <dbReference type="EMBL" id="SNR30551.1"/>
    </source>
</evidence>
<dbReference type="PRINTS" id="PR00419">
    <property type="entry name" value="ADXRDTASE"/>
</dbReference>
<dbReference type="AlphaFoldDB" id="A0A238V8M1"/>
<organism evidence="2 3">
    <name type="scientific">Lutibacter agarilyticus</name>
    <dbReference type="NCBI Taxonomy" id="1109740"/>
    <lineage>
        <taxon>Bacteria</taxon>
        <taxon>Pseudomonadati</taxon>
        <taxon>Bacteroidota</taxon>
        <taxon>Flavobacteriia</taxon>
        <taxon>Flavobacteriales</taxon>
        <taxon>Flavobacteriaceae</taxon>
        <taxon>Lutibacter</taxon>
    </lineage>
</organism>
<feature type="domain" description="FAD/NAD(P)-binding" evidence="1">
    <location>
        <begin position="12"/>
        <end position="168"/>
    </location>
</feature>
<gene>
    <name evidence="2" type="ORF">SAMN06265371_10147</name>
</gene>
<accession>A0A238V8M1</accession>
<dbReference type="Proteomes" id="UP000198384">
    <property type="component" value="Unassembled WGS sequence"/>
</dbReference>
<evidence type="ECO:0000313" key="3">
    <source>
        <dbReference type="Proteomes" id="UP000198384"/>
    </source>
</evidence>
<dbReference type="GO" id="GO:0016491">
    <property type="term" value="F:oxidoreductase activity"/>
    <property type="evidence" value="ECO:0007669"/>
    <property type="project" value="InterPro"/>
</dbReference>
<dbReference type="RefSeq" id="WP_089379732.1">
    <property type="nucleotide sequence ID" value="NZ_FZNT01000001.1"/>
</dbReference>
<dbReference type="SUPFAM" id="SSF51971">
    <property type="entry name" value="Nucleotide-binding domain"/>
    <property type="match status" value="1"/>
</dbReference>
<dbReference type="InterPro" id="IPR023753">
    <property type="entry name" value="FAD/NAD-binding_dom"/>
</dbReference>
<reference evidence="2 3" key="1">
    <citation type="submission" date="2017-06" db="EMBL/GenBank/DDBJ databases">
        <authorList>
            <person name="Kim H.J."/>
            <person name="Triplett B.A."/>
        </authorList>
    </citation>
    <scope>NUCLEOTIDE SEQUENCE [LARGE SCALE GENOMIC DNA]</scope>
    <source>
        <strain evidence="2 3">DSM 29150</strain>
    </source>
</reference>
<dbReference type="Gene3D" id="3.40.50.720">
    <property type="entry name" value="NAD(P)-binding Rossmann-like Domain"/>
    <property type="match status" value="1"/>
</dbReference>
<evidence type="ECO:0000259" key="1">
    <source>
        <dbReference type="Pfam" id="PF07992"/>
    </source>
</evidence>
<keyword evidence="3" id="KW-1185">Reference proteome</keyword>
<sequence length="455" mass="51691">MSENETFKKHYVAVIGGSIAGSEAANLLAESGFKVVVFEMNKLPYGKIEDGLPNWHVNLRDRQIKEIDRKLAHPNITFVPNTKIGKDIQFLDLLNNWGFSAIIIANGAWCDRRLTIPAIEQFLDKELVYQNPFIYWFNHKHEHDYNGHNYFLRDNTVVIGGGLASLDVVKIVMIELVKKQLYLDKGIDVDLFTLEKEGIPKVLAAHGITFEELNIGKAKLVYRRTAKYMPLKSPKDHTKESIEAAQKVSEKLLNKYLEKYAFEFIPLAIPVGFKEENGKLVAVVFQNVSLESGRIIPVENSFFELETAMLIASIGSVPEQISGLNYEWGTLKMKEPEGYRVAGFNNVFAVGNAVTGRGNIQESKKHGKQMTEKIIDEHLTNDALENWLTNFNSQIINDVDDQVLTISKQISKQQIQPIASIESMLQKVAEIHKNNNYTTYQNWVEKNIPIRLEQL</sequence>
<dbReference type="Pfam" id="PF07992">
    <property type="entry name" value="Pyr_redox_2"/>
    <property type="match status" value="1"/>
</dbReference>
<proteinExistence type="predicted"/>
<name>A0A238V8M1_9FLAO</name>
<dbReference type="Gene3D" id="3.50.50.60">
    <property type="entry name" value="FAD/NAD(P)-binding domain"/>
    <property type="match status" value="2"/>
</dbReference>